<keyword evidence="3" id="KW-1185">Reference proteome</keyword>
<reference evidence="2 3" key="1">
    <citation type="journal article" date="2019" name="Int. J. Syst. Evol. Microbiol.">
        <title>The Global Catalogue of Microorganisms (GCM) 10K type strain sequencing project: providing services to taxonomists for standard genome sequencing and annotation.</title>
        <authorList>
            <consortium name="The Broad Institute Genomics Platform"/>
            <consortium name="The Broad Institute Genome Sequencing Center for Infectious Disease"/>
            <person name="Wu L."/>
            <person name="Ma J."/>
        </authorList>
    </citation>
    <scope>NUCLEOTIDE SEQUENCE [LARGE SCALE GENOMIC DNA]</scope>
    <source>
        <strain evidence="2 3">JCM 16082</strain>
    </source>
</reference>
<keyword evidence="1" id="KW-0812">Transmembrane</keyword>
<accession>A0ABN1MJA0</accession>
<evidence type="ECO:0000313" key="2">
    <source>
        <dbReference type="EMBL" id="GAA0872977.1"/>
    </source>
</evidence>
<sequence length="254" mass="28853">MEFIETLKERNAVLLWFGIINLSVAFLLIFFSYFKPIEFAGTNAWYKPIKFALSTTILSLSIAWYSGYLTKGNDINLMNWVIIITLAFEVIYITWQASKGQASHYNQSSPFYSFMFSMMALAATIATIAIGCIGYKFFLDPINDLPNYYLWAIRFGFILFVIFSFEGFVMGGNMAHTVGANDGVKGLPFLNWSLSYGDLRIAHFIGMHALQVLPLLAWYFLKNIKLTVLASVIYTLLAIFILVMALRGNSIFKF</sequence>
<evidence type="ECO:0000313" key="3">
    <source>
        <dbReference type="Proteomes" id="UP001500507"/>
    </source>
</evidence>
<feature type="transmembrane region" description="Helical" evidence="1">
    <location>
        <begin position="115"/>
        <end position="135"/>
    </location>
</feature>
<feature type="transmembrane region" description="Helical" evidence="1">
    <location>
        <begin position="12"/>
        <end position="33"/>
    </location>
</feature>
<name>A0ABN1MJA0_9FLAO</name>
<keyword evidence="1" id="KW-1133">Transmembrane helix</keyword>
<feature type="transmembrane region" description="Helical" evidence="1">
    <location>
        <begin position="228"/>
        <end position="246"/>
    </location>
</feature>
<dbReference type="Proteomes" id="UP001500507">
    <property type="component" value="Unassembled WGS sequence"/>
</dbReference>
<evidence type="ECO:0000256" key="1">
    <source>
        <dbReference type="SAM" id="Phobius"/>
    </source>
</evidence>
<feature type="transmembrane region" description="Helical" evidence="1">
    <location>
        <begin position="77"/>
        <end position="95"/>
    </location>
</feature>
<gene>
    <name evidence="2" type="ORF">GCM10009117_21240</name>
</gene>
<feature type="transmembrane region" description="Helical" evidence="1">
    <location>
        <begin position="201"/>
        <end position="221"/>
    </location>
</feature>
<feature type="transmembrane region" description="Helical" evidence="1">
    <location>
        <begin position="45"/>
        <end position="65"/>
    </location>
</feature>
<protein>
    <submittedName>
        <fullName evidence="2">Uncharacterized protein</fullName>
    </submittedName>
</protein>
<feature type="transmembrane region" description="Helical" evidence="1">
    <location>
        <begin position="147"/>
        <end position="165"/>
    </location>
</feature>
<keyword evidence="1" id="KW-0472">Membrane</keyword>
<dbReference type="EMBL" id="BAAAFG010000016">
    <property type="protein sequence ID" value="GAA0872977.1"/>
    <property type="molecule type" value="Genomic_DNA"/>
</dbReference>
<comment type="caution">
    <text evidence="2">The sequence shown here is derived from an EMBL/GenBank/DDBJ whole genome shotgun (WGS) entry which is preliminary data.</text>
</comment>
<proteinExistence type="predicted"/>
<organism evidence="2 3">
    <name type="scientific">Gangjinia marincola</name>
    <dbReference type="NCBI Taxonomy" id="578463"/>
    <lineage>
        <taxon>Bacteria</taxon>
        <taxon>Pseudomonadati</taxon>
        <taxon>Bacteroidota</taxon>
        <taxon>Flavobacteriia</taxon>
        <taxon>Flavobacteriales</taxon>
        <taxon>Flavobacteriaceae</taxon>
        <taxon>Gangjinia</taxon>
    </lineage>
</organism>
<dbReference type="RefSeq" id="WP_343767344.1">
    <property type="nucleotide sequence ID" value="NZ_BAAAFG010000016.1"/>
</dbReference>